<dbReference type="GO" id="GO:0005525">
    <property type="term" value="F:GTP binding"/>
    <property type="evidence" value="ECO:0007669"/>
    <property type="project" value="InterPro"/>
</dbReference>
<dbReference type="EMBL" id="CP041616">
    <property type="protein sequence ID" value="QDO89400.1"/>
    <property type="molecule type" value="Genomic_DNA"/>
</dbReference>
<dbReference type="GO" id="GO:0043024">
    <property type="term" value="F:ribosomal small subunit binding"/>
    <property type="evidence" value="ECO:0007669"/>
    <property type="project" value="TreeGrafter"/>
</dbReference>
<dbReference type="InterPro" id="IPR005662">
    <property type="entry name" value="GTPase_Era-like"/>
</dbReference>
<dbReference type="Proteomes" id="UP000315395">
    <property type="component" value="Chromosome"/>
</dbReference>
<dbReference type="InterPro" id="IPR027417">
    <property type="entry name" value="P-loop_NTPase"/>
</dbReference>
<feature type="domain" description="G" evidence="2">
    <location>
        <begin position="59"/>
        <end position="193"/>
    </location>
</feature>
<dbReference type="KEGG" id="orz:FNH13_14555"/>
<dbReference type="GO" id="GO:0005829">
    <property type="term" value="C:cytosol"/>
    <property type="evidence" value="ECO:0007669"/>
    <property type="project" value="TreeGrafter"/>
</dbReference>
<evidence type="ECO:0000259" key="2">
    <source>
        <dbReference type="Pfam" id="PF01926"/>
    </source>
</evidence>
<evidence type="ECO:0000256" key="1">
    <source>
        <dbReference type="SAM" id="Phobius"/>
    </source>
</evidence>
<gene>
    <name evidence="3" type="ORF">FNH13_14555</name>
</gene>
<keyword evidence="1" id="KW-0812">Transmembrane</keyword>
<reference evidence="3 4" key="1">
    <citation type="submission" date="2019-07" db="EMBL/GenBank/DDBJ databases">
        <title>complete genome sequencing of Ornithinimicrobium sp. H23M54.</title>
        <authorList>
            <person name="Bae J.-W."/>
            <person name="Lee S.-Y."/>
        </authorList>
    </citation>
    <scope>NUCLEOTIDE SEQUENCE [LARGE SCALE GENOMIC DNA]</scope>
    <source>
        <strain evidence="3 4">H23M54</strain>
    </source>
</reference>
<sequence>MSRRRSGSREESLLWRTDQLDDALEQGGEELDPQRSGAAVALVSKVRERWELKGGRTVVALAGATGSGKSTLFNALVGEEVSLIGARRPTTSRATAAIWGGAEDPSELLSWLGIDARHHVSDQDDALDGLILVDLPDFDSTAQAHRVEADRILERSDVFVWVTDPQKYADARLHNEYLAPLQDHETVMLVVLNQVDRIQDEGAVEEVKEDLRTLVAADGAGDFEVIGTSARMRTGLDDLRAAIGEVVQRRNAAEQRLVGDVKGTARDLLQDVGDEEPGLDPQADRALVTALNQAAGVPVVLDAVQRDYLRQAGDHVGWPFTRWVSALRPDPLKRLRLGDNPAAITATDVKTALGRSSLPPPSPAARSGVDLATRQVGEAAGAGLPPRWADAVAHAATPYTGELADSLDQAVMNTPLRARNPLWWQAVNILQWLLALLAIGGLAWLVVLGAFGFLQMPQEVPTWGPLPIPVLMLGGGVLLGLFVALVSRALARVGARRRRDAIEKRLAGSVAEVAREHVSVPVKAVLERHKQTRQQLQAAAR</sequence>
<feature type="transmembrane region" description="Helical" evidence="1">
    <location>
        <begin position="429"/>
        <end position="454"/>
    </location>
</feature>
<dbReference type="Gene3D" id="3.40.50.300">
    <property type="entry name" value="P-loop containing nucleotide triphosphate hydrolases"/>
    <property type="match status" value="1"/>
</dbReference>
<keyword evidence="1" id="KW-0472">Membrane</keyword>
<name>A0A516GDG6_9MICO</name>
<protein>
    <submittedName>
        <fullName evidence="3">ABC transporter</fullName>
    </submittedName>
</protein>
<evidence type="ECO:0000313" key="3">
    <source>
        <dbReference type="EMBL" id="QDO89400.1"/>
    </source>
</evidence>
<organism evidence="3 4">
    <name type="scientific">Ornithinimicrobium ciconiae</name>
    <dbReference type="NCBI Taxonomy" id="2594265"/>
    <lineage>
        <taxon>Bacteria</taxon>
        <taxon>Bacillati</taxon>
        <taxon>Actinomycetota</taxon>
        <taxon>Actinomycetes</taxon>
        <taxon>Micrococcales</taxon>
        <taxon>Ornithinimicrobiaceae</taxon>
        <taxon>Ornithinimicrobium</taxon>
    </lineage>
</organism>
<accession>A0A516GDG6</accession>
<dbReference type="GO" id="GO:0000028">
    <property type="term" value="P:ribosomal small subunit assembly"/>
    <property type="evidence" value="ECO:0007669"/>
    <property type="project" value="TreeGrafter"/>
</dbReference>
<dbReference type="RefSeq" id="WP_143784087.1">
    <property type="nucleotide sequence ID" value="NZ_CP041616.1"/>
</dbReference>
<dbReference type="PANTHER" id="PTHR42698:SF1">
    <property type="entry name" value="GTPASE ERA, MITOCHONDRIAL"/>
    <property type="match status" value="1"/>
</dbReference>
<keyword evidence="1" id="KW-1133">Transmembrane helix</keyword>
<dbReference type="SUPFAM" id="SSF52540">
    <property type="entry name" value="P-loop containing nucleoside triphosphate hydrolases"/>
    <property type="match status" value="2"/>
</dbReference>
<evidence type="ECO:0000313" key="4">
    <source>
        <dbReference type="Proteomes" id="UP000315395"/>
    </source>
</evidence>
<proteinExistence type="predicted"/>
<dbReference type="AlphaFoldDB" id="A0A516GDG6"/>
<feature type="transmembrane region" description="Helical" evidence="1">
    <location>
        <begin position="466"/>
        <end position="491"/>
    </location>
</feature>
<dbReference type="InterPro" id="IPR006073">
    <property type="entry name" value="GTP-bd"/>
</dbReference>
<dbReference type="OrthoDB" id="974105at2"/>
<dbReference type="GO" id="GO:0019843">
    <property type="term" value="F:rRNA binding"/>
    <property type="evidence" value="ECO:0007669"/>
    <property type="project" value="TreeGrafter"/>
</dbReference>
<keyword evidence="4" id="KW-1185">Reference proteome</keyword>
<dbReference type="PANTHER" id="PTHR42698">
    <property type="entry name" value="GTPASE ERA"/>
    <property type="match status" value="1"/>
</dbReference>
<dbReference type="Pfam" id="PF01926">
    <property type="entry name" value="MMR_HSR1"/>
    <property type="match status" value="1"/>
</dbReference>